<evidence type="ECO:0000256" key="1">
    <source>
        <dbReference type="SAM" id="MobiDB-lite"/>
    </source>
</evidence>
<dbReference type="EMBL" id="JACGCI010000016">
    <property type="protein sequence ID" value="KAF6759080.1"/>
    <property type="molecule type" value="Genomic_DNA"/>
</dbReference>
<proteinExistence type="predicted"/>
<comment type="caution">
    <text evidence="2">The sequence shown here is derived from an EMBL/GenBank/DDBJ whole genome shotgun (WGS) entry which is preliminary data.</text>
</comment>
<organism evidence="2 3">
    <name type="scientific">Ephemerocybe angulata</name>
    <dbReference type="NCBI Taxonomy" id="980116"/>
    <lineage>
        <taxon>Eukaryota</taxon>
        <taxon>Fungi</taxon>
        <taxon>Dikarya</taxon>
        <taxon>Basidiomycota</taxon>
        <taxon>Agaricomycotina</taxon>
        <taxon>Agaricomycetes</taxon>
        <taxon>Agaricomycetidae</taxon>
        <taxon>Agaricales</taxon>
        <taxon>Agaricineae</taxon>
        <taxon>Psathyrellaceae</taxon>
        <taxon>Ephemerocybe</taxon>
    </lineage>
</organism>
<reference evidence="2 3" key="1">
    <citation type="submission" date="2020-07" db="EMBL/GenBank/DDBJ databases">
        <title>Comparative genomics of pyrophilous fungi reveals a link between fire events and developmental genes.</title>
        <authorList>
            <consortium name="DOE Joint Genome Institute"/>
            <person name="Steindorff A.S."/>
            <person name="Carver A."/>
            <person name="Calhoun S."/>
            <person name="Stillman K."/>
            <person name="Liu H."/>
            <person name="Lipzen A."/>
            <person name="Pangilinan J."/>
            <person name="Labutti K."/>
            <person name="Bruns T.D."/>
            <person name="Grigoriev I.V."/>
        </authorList>
    </citation>
    <scope>NUCLEOTIDE SEQUENCE [LARGE SCALE GENOMIC DNA]</scope>
    <source>
        <strain evidence="2 3">CBS 144469</strain>
    </source>
</reference>
<evidence type="ECO:0000313" key="2">
    <source>
        <dbReference type="EMBL" id="KAF6759080.1"/>
    </source>
</evidence>
<sequence>MSLMIRTPDGKVVSEDEFKKITDSVKLTYNAVLNGFNSPKPARPLARHVLSAPPYEESWKQAIRELEEAHPVHIMSLSGTIAKSARKAAGAVRTIKKPAATASDQEEQVQVPADQVQPTVQPAPATIAAVEPSASAQPTIASTQPVSENSEQANKRKASGKSDEELDGPESNPKKTRTSASGALSALVQDVFSVGGGAAQNAAALGSGALNIDHITVLSTFKNLEDIFATSLSSIVPEGARLIAKLKSLDGKIPMCDPSPAAATYLTRILEADPRSPGISEDETNESWGHQQFTAGSLKLDTVLKTWECVGSVDMACRLLAAFIKTRRVAEAICVQRSIRATSYLADAYIRNLAVKLLELAGTVVVAEVPVSLSAGGKAPADVTLKDLYVDEMKKWIEDQQIVLSGPYEGKNIRTLKKEALIAIITTSGTIPTSEDINRLTSTRRRGKGAVPSTS</sequence>
<dbReference type="OrthoDB" id="3227833at2759"/>
<feature type="region of interest" description="Disordered" evidence="1">
    <location>
        <begin position="98"/>
        <end position="181"/>
    </location>
</feature>
<accession>A0A8H6M8P7</accession>
<gene>
    <name evidence="2" type="ORF">DFP72DRAFT_1064034</name>
</gene>
<protein>
    <submittedName>
        <fullName evidence="2">Uncharacterized protein</fullName>
    </submittedName>
</protein>
<evidence type="ECO:0000313" key="3">
    <source>
        <dbReference type="Proteomes" id="UP000521943"/>
    </source>
</evidence>
<dbReference type="Proteomes" id="UP000521943">
    <property type="component" value="Unassembled WGS sequence"/>
</dbReference>
<keyword evidence="3" id="KW-1185">Reference proteome</keyword>
<name>A0A8H6M8P7_9AGAR</name>
<feature type="compositionally biased region" description="Polar residues" evidence="1">
    <location>
        <begin position="134"/>
        <end position="152"/>
    </location>
</feature>
<dbReference type="AlphaFoldDB" id="A0A8H6M8P7"/>